<keyword evidence="4" id="KW-1185">Reference proteome</keyword>
<dbReference type="HOGENOM" id="CLU_1693778_0_0_10"/>
<evidence type="ECO:0000313" key="4">
    <source>
        <dbReference type="Proteomes" id="UP000003598"/>
    </source>
</evidence>
<sequence length="155" mass="17074">MKTLRYVGMAVLAIMLCVNFTACSDDDEEKQPTTPPEETPTPPQEETPATPATLAGTTWKITSSTDDGVFPGISLTFHEDKTVTTDSPDFTVGLTYEAKGNTLKIVWLWGGAYNEYMEGPLTIEGNTATYTFNWFNMDGSCNTIDDPRTLTLQKQ</sequence>
<dbReference type="GeneID" id="93556354"/>
<feature type="chain" id="PRO_5003484080" description="Lipocalin-like domain-containing protein" evidence="2">
    <location>
        <begin position="25"/>
        <end position="155"/>
    </location>
</feature>
<evidence type="ECO:0000313" key="3">
    <source>
        <dbReference type="EMBL" id="EHH01492.1"/>
    </source>
</evidence>
<keyword evidence="2" id="KW-0732">Signal</keyword>
<evidence type="ECO:0008006" key="5">
    <source>
        <dbReference type="Google" id="ProtNLM"/>
    </source>
</evidence>
<dbReference type="PATRIC" id="fig|762968.3.peg.559"/>
<feature type="region of interest" description="Disordered" evidence="1">
    <location>
        <begin position="25"/>
        <end position="53"/>
    </location>
</feature>
<dbReference type="eggNOG" id="ENOG5031495">
    <property type="taxonomic scope" value="Bacteria"/>
</dbReference>
<accession>G5SMQ4</accession>
<reference evidence="3 4" key="1">
    <citation type="submission" date="2011-03" db="EMBL/GenBank/DDBJ databases">
        <authorList>
            <person name="Weinstock G."/>
            <person name="Sodergren E."/>
            <person name="Clifton S."/>
            <person name="Fulton L."/>
            <person name="Fulton B."/>
            <person name="Courtney L."/>
            <person name="Fronick C."/>
            <person name="Harrison M."/>
            <person name="Strong C."/>
            <person name="Farmer C."/>
            <person name="Delahaunty K."/>
            <person name="Markovic C."/>
            <person name="Hall O."/>
            <person name="Minx P."/>
            <person name="Tomlinson C."/>
            <person name="Mitreva M."/>
            <person name="Hou S."/>
            <person name="Chen J."/>
            <person name="Wollam A."/>
            <person name="Pepin K.H."/>
            <person name="Johnson M."/>
            <person name="Bhonagiri V."/>
            <person name="Zhang X."/>
            <person name="Suruliraj S."/>
            <person name="Warren W."/>
            <person name="Chinwalla A."/>
            <person name="Mardis E.R."/>
            <person name="Wilson R.K."/>
        </authorList>
    </citation>
    <scope>NUCLEOTIDE SEQUENCE [LARGE SCALE GENOMIC DNA]</scope>
    <source>
        <strain evidence="3 4">YIT 11840</strain>
    </source>
</reference>
<dbReference type="RefSeq" id="WP_008617717.1">
    <property type="nucleotide sequence ID" value="NZ_JH376583.1"/>
</dbReference>
<feature type="compositionally biased region" description="Pro residues" evidence="1">
    <location>
        <begin position="33"/>
        <end position="45"/>
    </location>
</feature>
<proteinExistence type="predicted"/>
<organism evidence="3 4">
    <name type="scientific">Paraprevotella clara YIT 11840</name>
    <dbReference type="NCBI Taxonomy" id="762968"/>
    <lineage>
        <taxon>Bacteria</taxon>
        <taxon>Pseudomonadati</taxon>
        <taxon>Bacteroidota</taxon>
        <taxon>Bacteroidia</taxon>
        <taxon>Bacteroidales</taxon>
        <taxon>Prevotellaceae</taxon>
        <taxon>Paraprevotella</taxon>
    </lineage>
</organism>
<comment type="caution">
    <text evidence="3">The sequence shown here is derived from an EMBL/GenBank/DDBJ whole genome shotgun (WGS) entry which is preliminary data.</text>
</comment>
<feature type="signal peptide" evidence="2">
    <location>
        <begin position="1"/>
        <end position="24"/>
    </location>
</feature>
<dbReference type="OrthoDB" id="1047826at2"/>
<dbReference type="Proteomes" id="UP000003598">
    <property type="component" value="Unassembled WGS sequence"/>
</dbReference>
<name>G5SMQ4_9BACT</name>
<gene>
    <name evidence="3" type="ORF">HMPREF9441_00630</name>
</gene>
<evidence type="ECO:0000256" key="1">
    <source>
        <dbReference type="SAM" id="MobiDB-lite"/>
    </source>
</evidence>
<evidence type="ECO:0000256" key="2">
    <source>
        <dbReference type="SAM" id="SignalP"/>
    </source>
</evidence>
<dbReference type="EMBL" id="AFFY01000007">
    <property type="protein sequence ID" value="EHH01492.1"/>
    <property type="molecule type" value="Genomic_DNA"/>
</dbReference>
<protein>
    <recommendedName>
        <fullName evidence="5">Lipocalin-like domain-containing protein</fullName>
    </recommendedName>
</protein>
<dbReference type="AlphaFoldDB" id="G5SMQ4"/>